<comment type="caution">
    <text evidence="3">The sequence shown here is derived from an EMBL/GenBank/DDBJ whole genome shotgun (WGS) entry which is preliminary data.</text>
</comment>
<feature type="compositionally biased region" description="Polar residues" evidence="1">
    <location>
        <begin position="927"/>
        <end position="944"/>
    </location>
</feature>
<reference evidence="3" key="1">
    <citation type="submission" date="2023-10" db="EMBL/GenBank/DDBJ databases">
        <authorList>
            <person name="Chen Y."/>
            <person name="Shah S."/>
            <person name="Dougan E. K."/>
            <person name="Thang M."/>
            <person name="Chan C."/>
        </authorList>
    </citation>
    <scope>NUCLEOTIDE SEQUENCE [LARGE SCALE GENOMIC DNA]</scope>
</reference>
<proteinExistence type="predicted"/>
<name>A0ABN9TUB2_9DINO</name>
<evidence type="ECO:0000313" key="4">
    <source>
        <dbReference type="Proteomes" id="UP001189429"/>
    </source>
</evidence>
<keyword evidence="2" id="KW-0812">Transmembrane</keyword>
<keyword evidence="2" id="KW-1133">Transmembrane helix</keyword>
<dbReference type="Proteomes" id="UP001189429">
    <property type="component" value="Unassembled WGS sequence"/>
</dbReference>
<keyword evidence="4" id="KW-1185">Reference proteome</keyword>
<keyword evidence="2" id="KW-0472">Membrane</keyword>
<sequence>GLLGVLDRWGVPALQAWVARCPAIDIPPCPARPACPPCPGATVGATASSVAFACLAGGLAGAAFGALGAIAALRLWGPLRFTAESEGKVAARAAWAWVLHNVAGAPLFHQKRVAWQLAFTDDVVIVTPDDMVYAERLLAAGPDIAAVRFSAARWPPPPGIAPESTYRFGGAPSAAREAAWLAAALAEADAEFARRHPGALLPAGGALLPMSGGLLPGAAAPAAAVPAAVPAPAGWAWVVAEDVESFCFGAAVQVGPISGIVLAARAGRPGTLTLGAGASAVAFILEDWRTDPRTTACLPGSVGPRSWLSATESAREVVDPLFVLQPRSAAWRVSWLLRDGGAHPVSRELEGAEAALYGVAEHHALSTVLGDLATVDEVNAANLVGVERPLRRMQLIEHFWGGKQREQDASLQKLPQEEVSAFMGGTGPSSRSSSMVCPALLDAVGKELERASQLKKNVRKLREEAKAAPGAKAGAVESLSDLSGAGGAGAGCSLPLGDATLAQQRCLARIAGAVSQLGPLPGDLQPLAALQELRAAASYDGMLSTRAEAMDVSRLSLPLPGNCPVSLERLLESEVSDTVYRDISDKVLPKTETSQLKWGVGSRKPYMDPIVRGRRQCATPVLRLLEAGVIDLVGDPGEVVDEAGLFSAPRKSGRQRLVVDARPANFWFSDPADVRLATGSAQAAIELPDGASPWAASADIADASYNIELPHVWRPYFAPPPIDARWLGREADHGQEQPRLLRPRLAVLPMGWARALAVCQRVSESAADRAGLAAATRVVGRQVCPGMAGGAHLEYVDNFASLSLDRDTTEQMKNDMVATPRESGPPVHEEESAALHAQLLGWVIDGERGSASPTPRRARRLILATRALLDMPKVSAQQVRQVVGHYAFVLMVMGPLLSIFSGRGESRARTPAPREQLAMPPGPNESLIGTESPSRPNDLGSSQAPAKPLDIAKSDSSIDANRKPRRPDVFKIPATDHLQTTGFEPLEGSSSLPRMARICRQWPALAVAGGISAALRWTPSEANPADLPSRWPLRTGARLQWGAVASLAAAQEPCPPGGEGAGRHPAASAAGGGPHLGEADAELPRAPAAASLRASAGHVLRALSGKVATRTKNMHLWEEFTSWLATASFAPSTETADDLLAQRRDQQHAQGWHPERGAHMLAALKPMMPQFVRGGLGLPKALQVVALVAARLIDVGQALAAIHARVVFAGYQVARE</sequence>
<feature type="region of interest" description="Disordered" evidence="1">
    <location>
        <begin position="905"/>
        <end position="968"/>
    </location>
</feature>
<dbReference type="EMBL" id="CAUYUJ010015094">
    <property type="protein sequence ID" value="CAK0849813.1"/>
    <property type="molecule type" value="Genomic_DNA"/>
</dbReference>
<feature type="transmembrane region" description="Helical" evidence="2">
    <location>
        <begin position="50"/>
        <end position="77"/>
    </location>
</feature>
<evidence type="ECO:0000313" key="3">
    <source>
        <dbReference type="EMBL" id="CAK0849813.1"/>
    </source>
</evidence>
<evidence type="ECO:0000256" key="2">
    <source>
        <dbReference type="SAM" id="Phobius"/>
    </source>
</evidence>
<feature type="non-terminal residue" evidence="3">
    <location>
        <position position="1216"/>
    </location>
</feature>
<feature type="region of interest" description="Disordered" evidence="1">
    <location>
        <begin position="1050"/>
        <end position="1080"/>
    </location>
</feature>
<evidence type="ECO:0000256" key="1">
    <source>
        <dbReference type="SAM" id="MobiDB-lite"/>
    </source>
</evidence>
<gene>
    <name evidence="3" type="ORF">PCOR1329_LOCUS42409</name>
</gene>
<feature type="non-terminal residue" evidence="3">
    <location>
        <position position="1"/>
    </location>
</feature>
<accession>A0ABN9TUB2</accession>
<protein>
    <submittedName>
        <fullName evidence="3">Uncharacterized protein</fullName>
    </submittedName>
</protein>
<organism evidence="3 4">
    <name type="scientific">Prorocentrum cordatum</name>
    <dbReference type="NCBI Taxonomy" id="2364126"/>
    <lineage>
        <taxon>Eukaryota</taxon>
        <taxon>Sar</taxon>
        <taxon>Alveolata</taxon>
        <taxon>Dinophyceae</taxon>
        <taxon>Prorocentrales</taxon>
        <taxon>Prorocentraceae</taxon>
        <taxon>Prorocentrum</taxon>
    </lineage>
</organism>